<dbReference type="EMBL" id="KN833016">
    <property type="protein sequence ID" value="KIM78459.1"/>
    <property type="molecule type" value="Genomic_DNA"/>
</dbReference>
<dbReference type="FunFam" id="2.60.120.200:FF:000179">
    <property type="entry name" value="Unplaced genomic scaffold supercont1.19, whole genome shotgun sequence"/>
    <property type="match status" value="1"/>
</dbReference>
<accession>A0A0C3FEN4</accession>
<feature type="domain" description="GH16" evidence="2">
    <location>
        <begin position="26"/>
        <end position="321"/>
    </location>
</feature>
<dbReference type="STRING" id="765440.A0A0C3FEN4"/>
<organism evidence="3 4">
    <name type="scientific">Piloderma croceum (strain F 1598)</name>
    <dbReference type="NCBI Taxonomy" id="765440"/>
    <lineage>
        <taxon>Eukaryota</taxon>
        <taxon>Fungi</taxon>
        <taxon>Dikarya</taxon>
        <taxon>Basidiomycota</taxon>
        <taxon>Agaricomycotina</taxon>
        <taxon>Agaricomycetes</taxon>
        <taxon>Agaricomycetidae</taxon>
        <taxon>Atheliales</taxon>
        <taxon>Atheliaceae</taxon>
        <taxon>Piloderma</taxon>
    </lineage>
</organism>
<sequence length="356" mass="38290">MRTSVACFLSLVAPAIVNATQYHLLKDYSGQDFFDGWAYYGNFDNLTNGDAIFVNASVAASAMLAYVDPVTNHAIIKVDNTTVVPFNDKRNTVRITTEDSYGTGSLFVADMIHVPYGCSVWPAWWSQAPNWPTGGEIDMFEGVNQDTMNQMSLHTEPGCTQISPNQTSTLVSSTDCSFDSNNNQGCIVIDQSTSSYGAGFASGGGGQFVTELAEDGISMWFFPRSEVPNSIASNMSTVDTSTFGIPVANWPNGGCNINQFFQPQNLIIDITLCGDFAGNPTIFNQTCTGQCYQTFVLGPPSGYDTAYFEIQFVRVYSSGNTSSGNGSTTAPNSAKALSGPMWLWTLVAGMVLGSVF</sequence>
<reference evidence="3 4" key="1">
    <citation type="submission" date="2014-04" db="EMBL/GenBank/DDBJ databases">
        <authorList>
            <consortium name="DOE Joint Genome Institute"/>
            <person name="Kuo A."/>
            <person name="Tarkka M."/>
            <person name="Buscot F."/>
            <person name="Kohler A."/>
            <person name="Nagy L.G."/>
            <person name="Floudas D."/>
            <person name="Copeland A."/>
            <person name="Barry K.W."/>
            <person name="Cichocki N."/>
            <person name="Veneault-Fourrey C."/>
            <person name="LaButti K."/>
            <person name="Lindquist E.A."/>
            <person name="Lipzen A."/>
            <person name="Lundell T."/>
            <person name="Morin E."/>
            <person name="Murat C."/>
            <person name="Sun H."/>
            <person name="Tunlid A."/>
            <person name="Henrissat B."/>
            <person name="Grigoriev I.V."/>
            <person name="Hibbett D.S."/>
            <person name="Martin F."/>
            <person name="Nordberg H.P."/>
            <person name="Cantor M.N."/>
            <person name="Hua S.X."/>
        </authorList>
    </citation>
    <scope>NUCLEOTIDE SEQUENCE [LARGE SCALE GENOMIC DNA]</scope>
    <source>
        <strain evidence="3 4">F 1598</strain>
    </source>
</reference>
<gene>
    <name evidence="3" type="ORF">PILCRDRAFT_824350</name>
</gene>
<evidence type="ECO:0000313" key="3">
    <source>
        <dbReference type="EMBL" id="KIM78459.1"/>
    </source>
</evidence>
<dbReference type="GO" id="GO:0009251">
    <property type="term" value="P:glucan catabolic process"/>
    <property type="evidence" value="ECO:0007669"/>
    <property type="project" value="TreeGrafter"/>
</dbReference>
<dbReference type="CDD" id="cd02181">
    <property type="entry name" value="GH16_fungal_Lam16A_glucanase"/>
    <property type="match status" value="1"/>
</dbReference>
<feature type="signal peptide" evidence="1">
    <location>
        <begin position="1"/>
        <end position="19"/>
    </location>
</feature>
<dbReference type="Pfam" id="PF26113">
    <property type="entry name" value="GH16_XgeA"/>
    <property type="match status" value="1"/>
</dbReference>
<dbReference type="InterPro" id="IPR050546">
    <property type="entry name" value="Glycosyl_Hydrlase_16"/>
</dbReference>
<dbReference type="HOGENOM" id="CLU_016972_2_1_1"/>
<dbReference type="GO" id="GO:0004553">
    <property type="term" value="F:hydrolase activity, hydrolyzing O-glycosyl compounds"/>
    <property type="evidence" value="ECO:0007669"/>
    <property type="project" value="InterPro"/>
</dbReference>
<keyword evidence="4" id="KW-1185">Reference proteome</keyword>
<dbReference type="SUPFAM" id="SSF49899">
    <property type="entry name" value="Concanavalin A-like lectins/glucanases"/>
    <property type="match status" value="1"/>
</dbReference>
<dbReference type="InParanoid" id="A0A0C3FEN4"/>
<dbReference type="OrthoDB" id="192832at2759"/>
<evidence type="ECO:0000256" key="1">
    <source>
        <dbReference type="SAM" id="SignalP"/>
    </source>
</evidence>
<dbReference type="PANTHER" id="PTHR10963:SF24">
    <property type="entry name" value="GLYCOSIDASE C21B10.07-RELATED"/>
    <property type="match status" value="1"/>
</dbReference>
<dbReference type="PROSITE" id="PS51762">
    <property type="entry name" value="GH16_2"/>
    <property type="match status" value="1"/>
</dbReference>
<keyword evidence="3" id="KW-0378">Hydrolase</keyword>
<keyword evidence="1" id="KW-0732">Signal</keyword>
<dbReference type="Gene3D" id="2.60.120.200">
    <property type="match status" value="1"/>
</dbReference>
<reference evidence="4" key="2">
    <citation type="submission" date="2015-01" db="EMBL/GenBank/DDBJ databases">
        <title>Evolutionary Origins and Diversification of the Mycorrhizal Mutualists.</title>
        <authorList>
            <consortium name="DOE Joint Genome Institute"/>
            <consortium name="Mycorrhizal Genomics Consortium"/>
            <person name="Kohler A."/>
            <person name="Kuo A."/>
            <person name="Nagy L.G."/>
            <person name="Floudas D."/>
            <person name="Copeland A."/>
            <person name="Barry K.W."/>
            <person name="Cichocki N."/>
            <person name="Veneault-Fourrey C."/>
            <person name="LaButti K."/>
            <person name="Lindquist E.A."/>
            <person name="Lipzen A."/>
            <person name="Lundell T."/>
            <person name="Morin E."/>
            <person name="Murat C."/>
            <person name="Riley R."/>
            <person name="Ohm R."/>
            <person name="Sun H."/>
            <person name="Tunlid A."/>
            <person name="Henrissat B."/>
            <person name="Grigoriev I.V."/>
            <person name="Hibbett D.S."/>
            <person name="Martin F."/>
        </authorList>
    </citation>
    <scope>NUCLEOTIDE SEQUENCE [LARGE SCALE GENOMIC DNA]</scope>
    <source>
        <strain evidence="4">F 1598</strain>
    </source>
</reference>
<dbReference type="InterPro" id="IPR000757">
    <property type="entry name" value="Beta-glucanase-like"/>
</dbReference>
<name>A0A0C3FEN4_PILCF</name>
<dbReference type="AlphaFoldDB" id="A0A0C3FEN4"/>
<dbReference type="InterPro" id="IPR013320">
    <property type="entry name" value="ConA-like_dom_sf"/>
</dbReference>
<protein>
    <submittedName>
        <fullName evidence="3">Glycoside hydrolase family 16 protein</fullName>
    </submittedName>
</protein>
<evidence type="ECO:0000259" key="2">
    <source>
        <dbReference type="PROSITE" id="PS51762"/>
    </source>
</evidence>
<proteinExistence type="predicted"/>
<dbReference type="PANTHER" id="PTHR10963">
    <property type="entry name" value="GLYCOSYL HYDROLASE-RELATED"/>
    <property type="match status" value="1"/>
</dbReference>
<evidence type="ECO:0000313" key="4">
    <source>
        <dbReference type="Proteomes" id="UP000054166"/>
    </source>
</evidence>
<feature type="chain" id="PRO_5002164428" evidence="1">
    <location>
        <begin position="20"/>
        <end position="356"/>
    </location>
</feature>
<dbReference type="Proteomes" id="UP000054166">
    <property type="component" value="Unassembled WGS sequence"/>
</dbReference>